<dbReference type="AlphaFoldDB" id="A0A397TXH9"/>
<protein>
    <submittedName>
        <fullName evidence="1">Uncharacterized protein</fullName>
    </submittedName>
</protein>
<proteinExistence type="predicted"/>
<name>A0A397TXH9_9GLOM</name>
<comment type="caution">
    <text evidence="1">The sequence shown here is derived from an EMBL/GenBank/DDBJ whole genome shotgun (WGS) entry which is preliminary data.</text>
</comment>
<organism evidence="1 2">
    <name type="scientific">Gigaspora rosea</name>
    <dbReference type="NCBI Taxonomy" id="44941"/>
    <lineage>
        <taxon>Eukaryota</taxon>
        <taxon>Fungi</taxon>
        <taxon>Fungi incertae sedis</taxon>
        <taxon>Mucoromycota</taxon>
        <taxon>Glomeromycotina</taxon>
        <taxon>Glomeromycetes</taxon>
        <taxon>Diversisporales</taxon>
        <taxon>Gigasporaceae</taxon>
        <taxon>Gigaspora</taxon>
    </lineage>
</organism>
<sequence>MAKPTLWIHFEGHADAFKHSEHIQTDSDLDDLRSSLCERHEFLKGVKPDRIGFFSYNNRNEPLMEDTLLKDLTTTDTAPLIIRYPVSDSHVVVRCNFSTKWFRCSFPHDSGIWYLVRAYCQQNFESLPTDVLYFFIYNKDKNKGSAGEEMIKNEFQLNIAVSKIKPNEENEREINLSIRIEGWFARMNWMP</sequence>
<reference evidence="1 2" key="1">
    <citation type="submission" date="2018-06" db="EMBL/GenBank/DDBJ databases">
        <title>Comparative genomics reveals the genomic features of Rhizophagus irregularis, R. cerebriforme, R. diaphanum and Gigaspora rosea, and their symbiotic lifestyle signature.</title>
        <authorList>
            <person name="Morin E."/>
            <person name="San Clemente H."/>
            <person name="Chen E.C.H."/>
            <person name="De La Providencia I."/>
            <person name="Hainaut M."/>
            <person name="Kuo A."/>
            <person name="Kohler A."/>
            <person name="Murat C."/>
            <person name="Tang N."/>
            <person name="Roy S."/>
            <person name="Loubradou J."/>
            <person name="Henrissat B."/>
            <person name="Grigoriev I.V."/>
            <person name="Corradi N."/>
            <person name="Roux C."/>
            <person name="Martin F.M."/>
        </authorList>
    </citation>
    <scope>NUCLEOTIDE SEQUENCE [LARGE SCALE GENOMIC DNA]</scope>
    <source>
        <strain evidence="1 2">DAOM 194757</strain>
    </source>
</reference>
<gene>
    <name evidence="1" type="ORF">C2G38_984339</name>
</gene>
<dbReference type="OrthoDB" id="2410986at2759"/>
<evidence type="ECO:0000313" key="1">
    <source>
        <dbReference type="EMBL" id="RIB01578.1"/>
    </source>
</evidence>
<evidence type="ECO:0000313" key="2">
    <source>
        <dbReference type="Proteomes" id="UP000266673"/>
    </source>
</evidence>
<accession>A0A397TXH9</accession>
<dbReference type="EMBL" id="QKWP01003054">
    <property type="protein sequence ID" value="RIB01578.1"/>
    <property type="molecule type" value="Genomic_DNA"/>
</dbReference>
<dbReference type="Proteomes" id="UP000266673">
    <property type="component" value="Unassembled WGS sequence"/>
</dbReference>
<keyword evidence="2" id="KW-1185">Reference proteome</keyword>